<keyword evidence="3" id="KW-1185">Reference proteome</keyword>
<dbReference type="Proteomes" id="UP001215598">
    <property type="component" value="Unassembled WGS sequence"/>
</dbReference>
<evidence type="ECO:0000256" key="1">
    <source>
        <dbReference type="SAM" id="MobiDB-lite"/>
    </source>
</evidence>
<reference evidence="2" key="1">
    <citation type="submission" date="2023-03" db="EMBL/GenBank/DDBJ databases">
        <title>Massive genome expansion in bonnet fungi (Mycena s.s.) driven by repeated elements and novel gene families across ecological guilds.</title>
        <authorList>
            <consortium name="Lawrence Berkeley National Laboratory"/>
            <person name="Harder C.B."/>
            <person name="Miyauchi S."/>
            <person name="Viragh M."/>
            <person name="Kuo A."/>
            <person name="Thoen E."/>
            <person name="Andreopoulos B."/>
            <person name="Lu D."/>
            <person name="Skrede I."/>
            <person name="Drula E."/>
            <person name="Henrissat B."/>
            <person name="Morin E."/>
            <person name="Kohler A."/>
            <person name="Barry K."/>
            <person name="LaButti K."/>
            <person name="Morin E."/>
            <person name="Salamov A."/>
            <person name="Lipzen A."/>
            <person name="Mereny Z."/>
            <person name="Hegedus B."/>
            <person name="Baldrian P."/>
            <person name="Stursova M."/>
            <person name="Weitz H."/>
            <person name="Taylor A."/>
            <person name="Grigoriev I.V."/>
            <person name="Nagy L.G."/>
            <person name="Martin F."/>
            <person name="Kauserud H."/>
        </authorList>
    </citation>
    <scope>NUCLEOTIDE SEQUENCE</scope>
    <source>
        <strain evidence="2">CBHHK182m</strain>
    </source>
</reference>
<feature type="region of interest" description="Disordered" evidence="1">
    <location>
        <begin position="39"/>
        <end position="80"/>
    </location>
</feature>
<dbReference type="AlphaFoldDB" id="A0AAD7GUZ5"/>
<evidence type="ECO:0000313" key="2">
    <source>
        <dbReference type="EMBL" id="KAJ7705750.1"/>
    </source>
</evidence>
<feature type="compositionally biased region" description="Pro residues" evidence="1">
    <location>
        <begin position="319"/>
        <end position="339"/>
    </location>
</feature>
<organism evidence="2 3">
    <name type="scientific">Mycena metata</name>
    <dbReference type="NCBI Taxonomy" id="1033252"/>
    <lineage>
        <taxon>Eukaryota</taxon>
        <taxon>Fungi</taxon>
        <taxon>Dikarya</taxon>
        <taxon>Basidiomycota</taxon>
        <taxon>Agaricomycotina</taxon>
        <taxon>Agaricomycetes</taxon>
        <taxon>Agaricomycetidae</taxon>
        <taxon>Agaricales</taxon>
        <taxon>Marasmiineae</taxon>
        <taxon>Mycenaceae</taxon>
        <taxon>Mycena</taxon>
    </lineage>
</organism>
<proteinExistence type="predicted"/>
<sequence length="412" mass="44511">MDPDGADDNGIIIDYADDDVDGMIRAVAAEHPEAARKFLVNTPAMMAKRTSNPAKRKSESDGKAKKKKKKADDSGTDEPPPTITYYIFIPKVLPTTSNKRNTRKVAEEDKYNAEKLALGKADGYKVLITEMEDKAPSGRQVLLYMPAPAKPLEEAPMTFHRPPSTSQNWSRFSLATPSKLKSFNKTTKDERAKLEDKYPIGNNPQHPGIRVYRDSKTGFCWDLTHTCLGIWSSQMAQGHTDENTPPTSKFFDANQRIKTVTPPAVAAPPIVAAPAAPPPPAVSAAGLSLSDLLLATIFSQGGGGGGPLAALLPQLHPAPVAPPPPPPPPLQQSAPPSPVKPHSVLIADFAKTYNLADGDVELLTQVGFRPGDATEASLHEDLKSAGFTFLSWRRIHTANVRFKADLARGTYD</sequence>
<comment type="caution">
    <text evidence="2">The sequence shown here is derived from an EMBL/GenBank/DDBJ whole genome shotgun (WGS) entry which is preliminary data.</text>
</comment>
<accession>A0AAD7GUZ5</accession>
<dbReference type="EMBL" id="JARKIB010000467">
    <property type="protein sequence ID" value="KAJ7705750.1"/>
    <property type="molecule type" value="Genomic_DNA"/>
</dbReference>
<feature type="region of interest" description="Disordered" evidence="1">
    <location>
        <begin position="315"/>
        <end position="339"/>
    </location>
</feature>
<protein>
    <submittedName>
        <fullName evidence="2">Uncharacterized protein</fullName>
    </submittedName>
</protein>
<name>A0AAD7GUZ5_9AGAR</name>
<gene>
    <name evidence="2" type="ORF">B0H16DRAFT_1826467</name>
</gene>
<evidence type="ECO:0000313" key="3">
    <source>
        <dbReference type="Proteomes" id="UP001215598"/>
    </source>
</evidence>